<sequence length="312" mass="32347">MRRVALALAGLGLVTAAAVPAAAIAAKPKPDSFRTAAKSAGKLPTTNSQAATTACGLGIGAVNATGTAGGYDVTASRPLTVNPLDPYKLFAVRSSASWYLESDGTTDFVHGLVLQGDNLYGAIAMYQGSATTPTVRAIKLGTGWRGFSQITDSNYSYGERSFLYGLHANGSLYRYSVQDRARAYGSAPGFGSVKAITLIAETATYDTLLVLTKGGALYTVHVPVTLPMKPVVKQVRASGFAAFDSLVAQRCGATSTLLTAFDHDTDTATVYAVSKATGTTTVIKSYGSFKATFGAKVHFLLTGSGGPQRVGE</sequence>
<keyword evidence="3" id="KW-1185">Reference proteome</keyword>
<dbReference type="EMBL" id="JAGINT010000001">
    <property type="protein sequence ID" value="MBP2350975.1"/>
    <property type="molecule type" value="Genomic_DNA"/>
</dbReference>
<evidence type="ECO:0000313" key="3">
    <source>
        <dbReference type="Proteomes" id="UP000755585"/>
    </source>
</evidence>
<accession>A0ABS4UH49</accession>
<comment type="caution">
    <text evidence="2">The sequence shown here is derived from an EMBL/GenBank/DDBJ whole genome shotgun (WGS) entry which is preliminary data.</text>
</comment>
<name>A0ABS4UH49_9ACTN</name>
<feature type="signal peptide" evidence="1">
    <location>
        <begin position="1"/>
        <end position="25"/>
    </location>
</feature>
<proteinExistence type="predicted"/>
<protein>
    <submittedName>
        <fullName evidence="2">Uncharacterized protein</fullName>
    </submittedName>
</protein>
<dbReference type="Proteomes" id="UP000755585">
    <property type="component" value="Unassembled WGS sequence"/>
</dbReference>
<reference evidence="2 3" key="1">
    <citation type="submission" date="2021-03" db="EMBL/GenBank/DDBJ databases">
        <title>Sequencing the genomes of 1000 actinobacteria strains.</title>
        <authorList>
            <person name="Klenk H.-P."/>
        </authorList>
    </citation>
    <scope>NUCLEOTIDE SEQUENCE [LARGE SCALE GENOMIC DNA]</scope>
    <source>
        <strain evidence="2 3">DSM 18824</strain>
    </source>
</reference>
<gene>
    <name evidence="2" type="ORF">JOF29_002058</name>
</gene>
<keyword evidence="1" id="KW-0732">Signal</keyword>
<evidence type="ECO:0000313" key="2">
    <source>
        <dbReference type="EMBL" id="MBP2350975.1"/>
    </source>
</evidence>
<dbReference type="RefSeq" id="WP_209693947.1">
    <property type="nucleotide sequence ID" value="NZ_BAAAVU010000026.1"/>
</dbReference>
<organism evidence="2 3">
    <name type="scientific">Kribbella aluminosa</name>
    <dbReference type="NCBI Taxonomy" id="416017"/>
    <lineage>
        <taxon>Bacteria</taxon>
        <taxon>Bacillati</taxon>
        <taxon>Actinomycetota</taxon>
        <taxon>Actinomycetes</taxon>
        <taxon>Propionibacteriales</taxon>
        <taxon>Kribbellaceae</taxon>
        <taxon>Kribbella</taxon>
    </lineage>
</organism>
<feature type="chain" id="PRO_5046031930" evidence="1">
    <location>
        <begin position="26"/>
        <end position="312"/>
    </location>
</feature>
<evidence type="ECO:0000256" key="1">
    <source>
        <dbReference type="SAM" id="SignalP"/>
    </source>
</evidence>